<dbReference type="Proteomes" id="UP000195807">
    <property type="component" value="Chromosome"/>
</dbReference>
<dbReference type="EMBL" id="CP019602">
    <property type="protein sequence ID" value="ARU15041.1"/>
    <property type="molecule type" value="Genomic_DNA"/>
</dbReference>
<evidence type="ECO:0000256" key="5">
    <source>
        <dbReference type="ARBA" id="ARBA00023136"/>
    </source>
</evidence>
<feature type="transmembrane region" description="Helical" evidence="6">
    <location>
        <begin position="98"/>
        <end position="121"/>
    </location>
</feature>
<feature type="transmembrane region" description="Helical" evidence="6">
    <location>
        <begin position="305"/>
        <end position="325"/>
    </location>
</feature>
<evidence type="ECO:0000256" key="2">
    <source>
        <dbReference type="ARBA" id="ARBA00022475"/>
    </source>
</evidence>
<evidence type="ECO:0000313" key="10">
    <source>
        <dbReference type="Proteomes" id="UP000195807"/>
    </source>
</evidence>
<dbReference type="Gene3D" id="1.20.81.30">
    <property type="entry name" value="Type II secretion system (T2SS), domain F"/>
    <property type="match status" value="1"/>
</dbReference>
<dbReference type="Pfam" id="PF19360">
    <property type="entry name" value="TadB_TadC_N"/>
    <property type="match status" value="1"/>
</dbReference>
<protein>
    <submittedName>
        <fullName evidence="9">Secretion system protein</fullName>
    </submittedName>
</protein>
<dbReference type="PANTHER" id="PTHR35007">
    <property type="entry name" value="INTEGRAL MEMBRANE PROTEIN-RELATED"/>
    <property type="match status" value="1"/>
</dbReference>
<evidence type="ECO:0000259" key="7">
    <source>
        <dbReference type="Pfam" id="PF00482"/>
    </source>
</evidence>
<feature type="domain" description="Type II secretion system protein GspF" evidence="7">
    <location>
        <begin position="166"/>
        <end position="288"/>
    </location>
</feature>
<proteinExistence type="predicted"/>
<dbReference type="InterPro" id="IPR042094">
    <property type="entry name" value="T2SS_GspF_sf"/>
</dbReference>
<organism evidence="9 10">
    <name type="scientific">Croceicoccus marinus</name>
    <dbReference type="NCBI Taxonomy" id="450378"/>
    <lineage>
        <taxon>Bacteria</taxon>
        <taxon>Pseudomonadati</taxon>
        <taxon>Pseudomonadota</taxon>
        <taxon>Alphaproteobacteria</taxon>
        <taxon>Sphingomonadales</taxon>
        <taxon>Erythrobacteraceae</taxon>
        <taxon>Croceicoccus</taxon>
    </lineage>
</organism>
<keyword evidence="10" id="KW-1185">Reference proteome</keyword>
<feature type="domain" description="Type II secretion system protein TadB-like N-terminal" evidence="8">
    <location>
        <begin position="11"/>
        <end position="122"/>
    </location>
</feature>
<dbReference type="InterPro" id="IPR045824">
    <property type="entry name" value="T2SS_TadB-like_N"/>
</dbReference>
<evidence type="ECO:0000313" key="9">
    <source>
        <dbReference type="EMBL" id="ARU15041.1"/>
    </source>
</evidence>
<evidence type="ECO:0000256" key="1">
    <source>
        <dbReference type="ARBA" id="ARBA00004651"/>
    </source>
</evidence>
<gene>
    <name evidence="9" type="ORF">A9D14_01165</name>
</gene>
<accession>A0A1Z1F8A7</accession>
<dbReference type="RefSeq" id="WP_066842257.1">
    <property type="nucleotide sequence ID" value="NZ_CP019602.1"/>
</dbReference>
<keyword evidence="2" id="KW-1003">Cell membrane</keyword>
<keyword evidence="5 6" id="KW-0472">Membrane</keyword>
<dbReference type="GO" id="GO:0005886">
    <property type="term" value="C:plasma membrane"/>
    <property type="evidence" value="ECO:0007669"/>
    <property type="project" value="UniProtKB-SubCell"/>
</dbReference>
<evidence type="ECO:0000256" key="4">
    <source>
        <dbReference type="ARBA" id="ARBA00022989"/>
    </source>
</evidence>
<dbReference type="OrthoDB" id="9803381at2"/>
<dbReference type="PANTHER" id="PTHR35007:SF1">
    <property type="entry name" value="PILUS ASSEMBLY PROTEIN"/>
    <property type="match status" value="1"/>
</dbReference>
<feature type="transmembrane region" description="Helical" evidence="6">
    <location>
        <begin position="127"/>
        <end position="147"/>
    </location>
</feature>
<feature type="transmembrane region" description="Helical" evidence="6">
    <location>
        <begin position="274"/>
        <end position="293"/>
    </location>
</feature>
<keyword evidence="4 6" id="KW-1133">Transmembrane helix</keyword>
<evidence type="ECO:0000259" key="8">
    <source>
        <dbReference type="Pfam" id="PF19360"/>
    </source>
</evidence>
<dbReference type="STRING" id="450378.GCA_001661675_00234"/>
<sequence>MIDTLLKAVTLLAIFGTVFLIVQLGLNYTWSRTAHTRAVNKRLTMIRQGTTRDEILARLRKNTPQDHANLPPVVARMLQKLERTMMAAQVGFTPPQMIMVMAAAFIVIAVLLMLLIGGAGFSFTAGTILLSMVLAASAAFILPVMVLSMIATKRRKRVEEQFPIALDVFVRALRAGHPIAAALELLTEEMEDPIGSEFGLVADEVAYGADLTDALTAMAERWDLDDIRMFVVSLSVQNETGGNLAEILQNLSEVIRARASLYMKVRALSSEGRMTGWMLTILPVAAFIGLFMVNPEFYLSVAEDRMFIIGFIVLMVMYVTGFLWIRKIIDLKV</sequence>
<dbReference type="Pfam" id="PF00482">
    <property type="entry name" value="T2SSF"/>
    <property type="match status" value="1"/>
</dbReference>
<dbReference type="AlphaFoldDB" id="A0A1Z1F8A7"/>
<dbReference type="KEGG" id="cman:A9D14_01165"/>
<dbReference type="InterPro" id="IPR018076">
    <property type="entry name" value="T2SS_GspF_dom"/>
</dbReference>
<feature type="transmembrane region" description="Helical" evidence="6">
    <location>
        <begin position="6"/>
        <end position="28"/>
    </location>
</feature>
<comment type="subcellular location">
    <subcellularLocation>
        <location evidence="1">Cell membrane</location>
        <topology evidence="1">Multi-pass membrane protein</topology>
    </subcellularLocation>
</comment>
<keyword evidence="3 6" id="KW-0812">Transmembrane</keyword>
<name>A0A1Z1F8A7_9SPHN</name>
<reference evidence="9 10" key="1">
    <citation type="submission" date="2017-01" db="EMBL/GenBank/DDBJ databases">
        <title>Complete genome sequence of esterase-producing bacterium Croceicoccus marinus E4A9.</title>
        <authorList>
            <person name="Wu Y.-H."/>
            <person name="Cheng H."/>
            <person name="Xu L."/>
            <person name="Huo Y.-Y."/>
            <person name="Wang C.-S."/>
            <person name="Xu X.-W."/>
        </authorList>
    </citation>
    <scope>NUCLEOTIDE SEQUENCE [LARGE SCALE GENOMIC DNA]</scope>
    <source>
        <strain evidence="9 10">E4A9</strain>
    </source>
</reference>
<evidence type="ECO:0000256" key="3">
    <source>
        <dbReference type="ARBA" id="ARBA00022692"/>
    </source>
</evidence>
<evidence type="ECO:0000256" key="6">
    <source>
        <dbReference type="SAM" id="Phobius"/>
    </source>
</evidence>